<comment type="function">
    <text evidence="5">Attaches a formyl group to the free amino group of methionyl-tRNA(fMet). The formyl group appears to play a dual role in the initiator identity of N-formylmethionyl-tRNA by promoting its recognition by IF2 and preventing the misappropriation of this tRNA by the elongation apparatus.</text>
</comment>
<dbReference type="Proteomes" id="UP000016064">
    <property type="component" value="Unassembled WGS sequence"/>
</dbReference>
<dbReference type="PANTHER" id="PTHR11138">
    <property type="entry name" value="METHIONYL-TRNA FORMYLTRANSFERASE"/>
    <property type="match status" value="1"/>
</dbReference>
<evidence type="ECO:0000313" key="9">
    <source>
        <dbReference type="Proteomes" id="UP000016064"/>
    </source>
</evidence>
<dbReference type="Pfam" id="PF00551">
    <property type="entry name" value="Formyl_trans_N"/>
    <property type="match status" value="1"/>
</dbReference>
<dbReference type="RefSeq" id="WP_020370809.1">
    <property type="nucleotide sequence ID" value="NZ_APJW01000001.1"/>
</dbReference>
<dbReference type="PANTHER" id="PTHR11138:SF5">
    <property type="entry name" value="METHIONYL-TRNA FORMYLTRANSFERASE, MITOCHONDRIAL"/>
    <property type="match status" value="1"/>
</dbReference>
<accession>A0ABN0N019</accession>
<evidence type="ECO:0000256" key="4">
    <source>
        <dbReference type="ARBA" id="ARBA00022917"/>
    </source>
</evidence>
<name>A0ABN0N019_9CHLA</name>
<dbReference type="Pfam" id="PF02911">
    <property type="entry name" value="Formyl_trans_C"/>
    <property type="match status" value="1"/>
</dbReference>
<feature type="binding site" evidence="5">
    <location>
        <begin position="111"/>
        <end position="114"/>
    </location>
    <ligand>
        <name>(6S)-5,6,7,8-tetrahydrofolate</name>
        <dbReference type="ChEBI" id="CHEBI:57453"/>
    </ligand>
</feature>
<protein>
    <recommendedName>
        <fullName evidence="2 5">Methionyl-tRNA formyltransferase</fullName>
        <ecNumber evidence="2 5">2.1.2.9</ecNumber>
    </recommendedName>
</protein>
<dbReference type="InterPro" id="IPR002376">
    <property type="entry name" value="Formyl_transf_N"/>
</dbReference>
<dbReference type="Gene3D" id="3.40.50.12230">
    <property type="match status" value="1"/>
</dbReference>
<proteinExistence type="inferred from homology"/>
<organism evidence="8 9">
    <name type="scientific">Chlamydia ibidis 10-1398/6</name>
    <dbReference type="NCBI Taxonomy" id="1046581"/>
    <lineage>
        <taxon>Bacteria</taxon>
        <taxon>Pseudomonadati</taxon>
        <taxon>Chlamydiota</taxon>
        <taxon>Chlamydiia</taxon>
        <taxon>Chlamydiales</taxon>
        <taxon>Chlamydiaceae</taxon>
        <taxon>Chlamydia/Chlamydophila group</taxon>
        <taxon>Chlamydia</taxon>
    </lineage>
</organism>
<dbReference type="HAMAP" id="MF_00182">
    <property type="entry name" value="Formyl_trans"/>
    <property type="match status" value="1"/>
</dbReference>
<dbReference type="GO" id="GO:0004479">
    <property type="term" value="F:methionyl-tRNA formyltransferase activity"/>
    <property type="evidence" value="ECO:0007669"/>
    <property type="project" value="UniProtKB-EC"/>
</dbReference>
<feature type="domain" description="Formyl transferase C-terminal" evidence="7">
    <location>
        <begin position="205"/>
        <end position="309"/>
    </location>
</feature>
<dbReference type="InterPro" id="IPR005794">
    <property type="entry name" value="Fmt"/>
</dbReference>
<evidence type="ECO:0000313" key="8">
    <source>
        <dbReference type="EMBL" id="EQM62846.1"/>
    </source>
</evidence>
<dbReference type="InterPro" id="IPR005793">
    <property type="entry name" value="Formyl_trans_C"/>
</dbReference>
<evidence type="ECO:0000259" key="7">
    <source>
        <dbReference type="Pfam" id="PF02911"/>
    </source>
</evidence>
<evidence type="ECO:0000256" key="3">
    <source>
        <dbReference type="ARBA" id="ARBA00022679"/>
    </source>
</evidence>
<dbReference type="NCBIfam" id="TIGR00460">
    <property type="entry name" value="fmt"/>
    <property type="match status" value="1"/>
</dbReference>
<keyword evidence="4 5" id="KW-0648">Protein biosynthesis</keyword>
<sequence length="319" mass="34391">MKLKVVYFGTPHFAATVLQGLLNYDVNIIGVVTRADKPQKRSSRLIPSPVKSLALSRNIPLLQPEKASDPHFINQLQAFEADVFLVVAYGAILRQTVLDLPRFGCYNLHAGLLPAYRGAAPIQRCIMDGATESGNTVIRMDSGMDTGDIANVARVSIGPDMTAGDLAAALASQGAEILIKTLNQIVDGSIQHTPQDSSKASLAPKLSKEEGFIHWNYPAQQVYAHIRGVTPAPGAWIRFSYQEKPAKRLVIRNARLAAFSGHYGAPGEISVSDAGDVLIACSEGAIALQEVQPEGKAAMDIKAFINGYNLSKLKLIFEK</sequence>
<keyword evidence="9" id="KW-1185">Reference proteome</keyword>
<dbReference type="EMBL" id="APJW01000001">
    <property type="protein sequence ID" value="EQM62846.1"/>
    <property type="molecule type" value="Genomic_DNA"/>
</dbReference>
<dbReference type="InterPro" id="IPR011034">
    <property type="entry name" value="Formyl_transferase-like_C_sf"/>
</dbReference>
<dbReference type="InterPro" id="IPR041711">
    <property type="entry name" value="Met-tRNA-FMT_N"/>
</dbReference>
<dbReference type="CDD" id="cd08704">
    <property type="entry name" value="Met_tRNA_FMT_C"/>
    <property type="match status" value="1"/>
</dbReference>
<evidence type="ECO:0000256" key="2">
    <source>
        <dbReference type="ARBA" id="ARBA00012261"/>
    </source>
</evidence>
<keyword evidence="3 5" id="KW-0808">Transferase</keyword>
<feature type="domain" description="Formyl transferase N-terminal" evidence="6">
    <location>
        <begin position="3"/>
        <end position="181"/>
    </location>
</feature>
<comment type="similarity">
    <text evidence="1 5">Belongs to the Fmt family.</text>
</comment>
<comment type="caution">
    <text evidence="8">The sequence shown here is derived from an EMBL/GenBank/DDBJ whole genome shotgun (WGS) entry which is preliminary data.</text>
</comment>
<dbReference type="SUPFAM" id="SSF50486">
    <property type="entry name" value="FMT C-terminal domain-like"/>
    <property type="match status" value="1"/>
</dbReference>
<evidence type="ECO:0000256" key="5">
    <source>
        <dbReference type="HAMAP-Rule" id="MF_00182"/>
    </source>
</evidence>
<dbReference type="CDD" id="cd08646">
    <property type="entry name" value="FMT_core_Met-tRNA-FMT_N"/>
    <property type="match status" value="1"/>
</dbReference>
<dbReference type="EC" id="2.1.2.9" evidence="2 5"/>
<evidence type="ECO:0000256" key="1">
    <source>
        <dbReference type="ARBA" id="ARBA00010699"/>
    </source>
</evidence>
<dbReference type="SUPFAM" id="SSF53328">
    <property type="entry name" value="Formyltransferase"/>
    <property type="match status" value="1"/>
</dbReference>
<comment type="catalytic activity">
    <reaction evidence="5">
        <text>L-methionyl-tRNA(fMet) + (6R)-10-formyltetrahydrofolate = N-formyl-L-methionyl-tRNA(fMet) + (6S)-5,6,7,8-tetrahydrofolate + H(+)</text>
        <dbReference type="Rhea" id="RHEA:24380"/>
        <dbReference type="Rhea" id="RHEA-COMP:9952"/>
        <dbReference type="Rhea" id="RHEA-COMP:9953"/>
        <dbReference type="ChEBI" id="CHEBI:15378"/>
        <dbReference type="ChEBI" id="CHEBI:57453"/>
        <dbReference type="ChEBI" id="CHEBI:78530"/>
        <dbReference type="ChEBI" id="CHEBI:78844"/>
        <dbReference type="ChEBI" id="CHEBI:195366"/>
        <dbReference type="EC" id="2.1.2.9"/>
    </reaction>
</comment>
<evidence type="ECO:0000259" key="6">
    <source>
        <dbReference type="Pfam" id="PF00551"/>
    </source>
</evidence>
<dbReference type="InterPro" id="IPR036477">
    <property type="entry name" value="Formyl_transf_N_sf"/>
</dbReference>
<dbReference type="InterPro" id="IPR044135">
    <property type="entry name" value="Met-tRNA-FMT_C"/>
</dbReference>
<gene>
    <name evidence="5 8" type="primary">fmt</name>
    <name evidence="8" type="ORF">H359_0162</name>
</gene>
<reference evidence="8 9" key="1">
    <citation type="submission" date="2013-07" db="EMBL/GenBank/DDBJ databases">
        <title>Isolation of a new Chlamydia species from the feral Sacred Ibis (Threskiornis aethiopicus): Chlamydia ibidis.</title>
        <authorList>
            <person name="Vorimore F."/>
            <person name="Hsia R.-C."/>
            <person name="Huot-Creasy H."/>
            <person name="Bastian S."/>
            <person name="Deruyter L."/>
            <person name="Passet A."/>
            <person name="Sachse K."/>
            <person name="Bavoil P."/>
            <person name="Myers G."/>
            <person name="Laroucau K."/>
        </authorList>
    </citation>
    <scope>NUCLEOTIDE SEQUENCE [LARGE SCALE GENOMIC DNA]</scope>
    <source>
        <strain evidence="8 9">10-1398/6</strain>
    </source>
</reference>